<reference evidence="3 4" key="1">
    <citation type="submission" date="2018-02" db="EMBL/GenBank/DDBJ databases">
        <title>8 Nocardia nova and 1 Nocardia cyriacigeorgica strain used for evolution to TMP-SMX.</title>
        <authorList>
            <person name="Mehta H."/>
            <person name="Weng J."/>
            <person name="Shamoo Y."/>
        </authorList>
    </citation>
    <scope>NUCLEOTIDE SEQUENCE [LARGE SCALE GENOMIC DNA]</scope>
    <source>
        <strain evidence="3 4">ATCC 33727</strain>
    </source>
</reference>
<dbReference type="SUPFAM" id="SSF53955">
    <property type="entry name" value="Lysozyme-like"/>
    <property type="match status" value="1"/>
</dbReference>
<dbReference type="RefSeq" id="WP_063029236.1">
    <property type="nucleotide sequence ID" value="NZ_PYHS01000023.1"/>
</dbReference>
<sequence>MSGAALTIGDVEKWDPDKLNTAATAVGKLSGDLDQAVITAVNSTQKLGQDQKWGGGAAQAADGRMQVEKGRASTVSQAILGLQTALNQQVENLKNAKIAVLQMRDQATFVPAPSLMPAFEVNPDGTVNPQKRLDWLDQHRDKLNDIEYTAKTTEIKTDAATHEWAIVNALKNAQTVADSAITALNGAKAPVDAAFAGLGDPVTGAGAAPPAPPAPTAPAAAAPPAAPTATPVARHSGNPASSSLMGNSHHGGGTSSYSGGGTSSYSGGSYGGGSYNGPTSGPPPTAHPSGDVQQWIAQAKQILIEMGYPPESIDENAIALIIEHESGGDPNAINNWDSNAAAGHPSKGLMQCIDSTFNAHAAPGHTDIWNPVDNIVAATRYSIDRYGSLDNVPGVSAVSGGGGYVGY</sequence>
<evidence type="ECO:0000313" key="3">
    <source>
        <dbReference type="EMBL" id="PSR58525.1"/>
    </source>
</evidence>
<proteinExistence type="predicted"/>
<dbReference type="EMBL" id="PYHS01000023">
    <property type="protein sequence ID" value="PSR58525.1"/>
    <property type="molecule type" value="Genomic_DNA"/>
</dbReference>
<protein>
    <recommendedName>
        <fullName evidence="2">Transglycosylase SLT domain-containing protein</fullName>
    </recommendedName>
</protein>
<comment type="caution">
    <text evidence="3">The sequence shown here is derived from an EMBL/GenBank/DDBJ whole genome shotgun (WGS) entry which is preliminary data.</text>
</comment>
<name>A0A2T2YSN1_9NOCA</name>
<dbReference type="InterPro" id="IPR008258">
    <property type="entry name" value="Transglycosylase_SLT_dom_1"/>
</dbReference>
<feature type="compositionally biased region" description="Gly residues" evidence="1">
    <location>
        <begin position="249"/>
        <end position="275"/>
    </location>
</feature>
<feature type="domain" description="Transglycosylase SLT" evidence="2">
    <location>
        <begin position="312"/>
        <end position="391"/>
    </location>
</feature>
<dbReference type="InterPro" id="IPR036689">
    <property type="entry name" value="ESAT-6-like_sf"/>
</dbReference>
<dbReference type="Pfam" id="PF01464">
    <property type="entry name" value="SLT"/>
    <property type="match status" value="1"/>
</dbReference>
<evidence type="ECO:0000259" key="2">
    <source>
        <dbReference type="Pfam" id="PF01464"/>
    </source>
</evidence>
<evidence type="ECO:0000313" key="4">
    <source>
        <dbReference type="Proteomes" id="UP000241647"/>
    </source>
</evidence>
<feature type="compositionally biased region" description="Low complexity" evidence="1">
    <location>
        <begin position="217"/>
        <end position="233"/>
    </location>
</feature>
<gene>
    <name evidence="3" type="ORF">C8259_30230</name>
</gene>
<dbReference type="AlphaFoldDB" id="A0A2T2YSN1"/>
<accession>A0A2T2YSN1</accession>
<dbReference type="InterPro" id="IPR023346">
    <property type="entry name" value="Lysozyme-like_dom_sf"/>
</dbReference>
<feature type="region of interest" description="Disordered" evidence="1">
    <location>
        <begin position="205"/>
        <end position="290"/>
    </location>
</feature>
<dbReference type="Proteomes" id="UP000241647">
    <property type="component" value="Unassembled WGS sequence"/>
</dbReference>
<organism evidence="3 4">
    <name type="scientific">Nocardia nova</name>
    <dbReference type="NCBI Taxonomy" id="37330"/>
    <lineage>
        <taxon>Bacteria</taxon>
        <taxon>Bacillati</taxon>
        <taxon>Actinomycetota</taxon>
        <taxon>Actinomycetes</taxon>
        <taxon>Mycobacteriales</taxon>
        <taxon>Nocardiaceae</taxon>
        <taxon>Nocardia</taxon>
    </lineage>
</organism>
<evidence type="ECO:0000256" key="1">
    <source>
        <dbReference type="SAM" id="MobiDB-lite"/>
    </source>
</evidence>
<dbReference type="Gene3D" id="1.10.530.10">
    <property type="match status" value="1"/>
</dbReference>
<dbReference type="SUPFAM" id="SSF140453">
    <property type="entry name" value="EsxAB dimer-like"/>
    <property type="match status" value="1"/>
</dbReference>
<dbReference type="CDD" id="cd13402">
    <property type="entry name" value="LT_TF-like"/>
    <property type="match status" value="1"/>
</dbReference>